<evidence type="ECO:0000256" key="5">
    <source>
        <dbReference type="ARBA" id="ARBA00022650"/>
    </source>
</evidence>
<evidence type="ECO:0000256" key="12">
    <source>
        <dbReference type="RuleBase" id="RU003903"/>
    </source>
</evidence>
<comment type="subcellular location">
    <subcellularLocation>
        <location evidence="1 9">Cytoplasm</location>
    </subcellularLocation>
</comment>
<name>A0A150FRV1_CLOPD</name>
<evidence type="ECO:0000259" key="14">
    <source>
        <dbReference type="Pfam" id="PF14748"/>
    </source>
</evidence>
<comment type="function">
    <text evidence="8 9">Catalyzes the reduction of 1-pyrroline-5-carboxylate (PCA) to L-proline.</text>
</comment>
<dbReference type="FunFam" id="3.40.50.720:FF:000190">
    <property type="entry name" value="Pyrroline-5-carboxylate reductase"/>
    <property type="match status" value="1"/>
</dbReference>
<dbReference type="EMBL" id="LSFY01000001">
    <property type="protein sequence ID" value="KXZ40319.1"/>
    <property type="molecule type" value="Genomic_DNA"/>
</dbReference>
<dbReference type="EC" id="1.5.1.2" evidence="9 10"/>
<dbReference type="InterPro" id="IPR008927">
    <property type="entry name" value="6-PGluconate_DH-like_C_sf"/>
</dbReference>
<dbReference type="PROSITE" id="PS00521">
    <property type="entry name" value="P5CR"/>
    <property type="match status" value="1"/>
</dbReference>
<dbReference type="InterPro" id="IPR036291">
    <property type="entry name" value="NAD(P)-bd_dom_sf"/>
</dbReference>
<dbReference type="GO" id="GO:0005737">
    <property type="term" value="C:cytoplasm"/>
    <property type="evidence" value="ECO:0007669"/>
    <property type="project" value="UniProtKB-SubCell"/>
</dbReference>
<dbReference type="InterPro" id="IPR000304">
    <property type="entry name" value="Pyrroline-COOH_reductase"/>
</dbReference>
<evidence type="ECO:0000256" key="3">
    <source>
        <dbReference type="ARBA" id="ARBA00022490"/>
    </source>
</evidence>
<comment type="catalytic activity">
    <reaction evidence="9">
        <text>L-proline + NAD(+) = (S)-1-pyrroline-5-carboxylate + NADH + 2 H(+)</text>
        <dbReference type="Rhea" id="RHEA:14105"/>
        <dbReference type="ChEBI" id="CHEBI:15378"/>
        <dbReference type="ChEBI" id="CHEBI:17388"/>
        <dbReference type="ChEBI" id="CHEBI:57540"/>
        <dbReference type="ChEBI" id="CHEBI:57945"/>
        <dbReference type="ChEBI" id="CHEBI:60039"/>
        <dbReference type="EC" id="1.5.1.2"/>
    </reaction>
</comment>
<dbReference type="NCBIfam" id="TIGR00112">
    <property type="entry name" value="proC"/>
    <property type="match status" value="1"/>
</dbReference>
<dbReference type="PIRSF" id="PIRSF000193">
    <property type="entry name" value="Pyrrol-5-carb_rd"/>
    <property type="match status" value="1"/>
</dbReference>
<keyword evidence="7 9" id="KW-0560">Oxidoreductase</keyword>
<reference evidence="16 18" key="2">
    <citation type="submission" date="2016-11" db="EMBL/GenBank/DDBJ databases">
        <authorList>
            <person name="Varghese N."/>
            <person name="Submissions S."/>
        </authorList>
    </citation>
    <scope>NUCLEOTIDE SEQUENCE [LARGE SCALE GENOMIC DNA]</scope>
    <source>
        <strain evidence="16 18">DSM 7308</strain>
    </source>
</reference>
<dbReference type="AlphaFoldDB" id="A0A150FRV1"/>
<dbReference type="PATRIC" id="fig|1121328.3.peg.1403"/>
<dbReference type="Proteomes" id="UP000092605">
    <property type="component" value="Unassembled WGS sequence"/>
</dbReference>
<comment type="caution">
    <text evidence="15">The sequence shown here is derived from an EMBL/GenBank/DDBJ whole genome shotgun (WGS) entry which is preliminary data.</text>
</comment>
<dbReference type="Gene3D" id="3.40.50.720">
    <property type="entry name" value="NAD(P)-binding Rossmann-like Domain"/>
    <property type="match status" value="1"/>
</dbReference>
<feature type="binding site" evidence="11">
    <location>
        <begin position="8"/>
        <end position="13"/>
    </location>
    <ligand>
        <name>NADP(+)</name>
        <dbReference type="ChEBI" id="CHEBI:58349"/>
    </ligand>
</feature>
<keyword evidence="4 9" id="KW-0028">Amino-acid biosynthesis</keyword>
<dbReference type="FunFam" id="1.10.3730.10:FF:000001">
    <property type="entry name" value="Pyrroline-5-carboxylate reductase"/>
    <property type="match status" value="1"/>
</dbReference>
<feature type="domain" description="Pyrroline-5-carboxylate reductase catalytic N-terminal" evidence="13">
    <location>
        <begin position="4"/>
        <end position="99"/>
    </location>
</feature>
<evidence type="ECO:0000259" key="13">
    <source>
        <dbReference type="Pfam" id="PF03807"/>
    </source>
</evidence>
<evidence type="ECO:0000256" key="1">
    <source>
        <dbReference type="ARBA" id="ARBA00004496"/>
    </source>
</evidence>
<dbReference type="OrthoDB" id="9805754at2"/>
<dbReference type="InterPro" id="IPR029036">
    <property type="entry name" value="P5CR_dimer"/>
</dbReference>
<comment type="catalytic activity">
    <reaction evidence="9 12">
        <text>L-proline + NADP(+) = (S)-1-pyrroline-5-carboxylate + NADPH + 2 H(+)</text>
        <dbReference type="Rhea" id="RHEA:14109"/>
        <dbReference type="ChEBI" id="CHEBI:15378"/>
        <dbReference type="ChEBI" id="CHEBI:17388"/>
        <dbReference type="ChEBI" id="CHEBI:57783"/>
        <dbReference type="ChEBI" id="CHEBI:58349"/>
        <dbReference type="ChEBI" id="CHEBI:60039"/>
        <dbReference type="EC" id="1.5.1.2"/>
    </reaction>
</comment>
<dbReference type="GO" id="GO:0004735">
    <property type="term" value="F:pyrroline-5-carboxylate reductase activity"/>
    <property type="evidence" value="ECO:0007669"/>
    <property type="project" value="UniProtKB-UniRule"/>
</dbReference>
<dbReference type="Gene3D" id="1.10.3730.10">
    <property type="entry name" value="ProC C-terminal domain-like"/>
    <property type="match status" value="1"/>
</dbReference>
<comment type="pathway">
    <text evidence="9 12">Amino-acid biosynthesis; L-proline biosynthesis; L-proline from L-glutamate 5-semialdehyde: step 1/1.</text>
</comment>
<dbReference type="RefSeq" id="WP_066070974.1">
    <property type="nucleotide sequence ID" value="NZ_FRBG01000001.1"/>
</dbReference>
<evidence type="ECO:0000256" key="4">
    <source>
        <dbReference type="ARBA" id="ARBA00022605"/>
    </source>
</evidence>
<feature type="domain" description="Pyrroline-5-carboxylate reductase dimerisation" evidence="14">
    <location>
        <begin position="162"/>
        <end position="264"/>
    </location>
</feature>
<dbReference type="Proteomes" id="UP000323392">
    <property type="component" value="Unassembled WGS sequence"/>
</dbReference>
<organism evidence="15 17">
    <name type="scientific">Alkalithermobacter thermoalcaliphilus JW-YL-7 = DSM 7308</name>
    <dbReference type="NCBI Taxonomy" id="1121328"/>
    <lineage>
        <taxon>Bacteria</taxon>
        <taxon>Bacillati</taxon>
        <taxon>Bacillota</taxon>
        <taxon>Clostridia</taxon>
        <taxon>Peptostreptococcales</taxon>
        <taxon>Tepidibacteraceae</taxon>
        <taxon>Alkalithermobacter</taxon>
    </lineage>
</organism>
<gene>
    <name evidence="9" type="primary">proC</name>
    <name evidence="15" type="ORF">JWYL7_1394</name>
    <name evidence="16" type="ORF">SAMN05661008_00128</name>
</gene>
<evidence type="ECO:0000256" key="9">
    <source>
        <dbReference type="HAMAP-Rule" id="MF_01925"/>
    </source>
</evidence>
<dbReference type="GO" id="GO:0055129">
    <property type="term" value="P:L-proline biosynthetic process"/>
    <property type="evidence" value="ECO:0007669"/>
    <property type="project" value="UniProtKB-UniRule"/>
</dbReference>
<dbReference type="HAMAP" id="MF_01925">
    <property type="entry name" value="P5C_reductase"/>
    <property type="match status" value="1"/>
</dbReference>
<dbReference type="UniPathway" id="UPA00098">
    <property type="reaction ID" value="UER00361"/>
</dbReference>
<evidence type="ECO:0000256" key="7">
    <source>
        <dbReference type="ARBA" id="ARBA00023002"/>
    </source>
</evidence>
<dbReference type="EMBL" id="FRBG01000001">
    <property type="protein sequence ID" value="SHK38163.1"/>
    <property type="molecule type" value="Genomic_DNA"/>
</dbReference>
<protein>
    <recommendedName>
        <fullName evidence="9 10">Pyrroline-5-carboxylate reductase</fullName>
        <shortName evidence="9">P5C reductase</shortName>
        <shortName evidence="9">P5CR</shortName>
        <ecNumber evidence="9 10">1.5.1.2</ecNumber>
    </recommendedName>
    <alternativeName>
        <fullName evidence="9">PCA reductase</fullName>
    </alternativeName>
</protein>
<dbReference type="SUPFAM" id="SSF48179">
    <property type="entry name" value="6-phosphogluconate dehydrogenase C-terminal domain-like"/>
    <property type="match status" value="1"/>
</dbReference>
<dbReference type="Pfam" id="PF03807">
    <property type="entry name" value="F420_oxidored"/>
    <property type="match status" value="1"/>
</dbReference>
<feature type="binding site" evidence="11">
    <location>
        <position position="57"/>
    </location>
    <ligand>
        <name>NADPH</name>
        <dbReference type="ChEBI" id="CHEBI:57783"/>
    </ligand>
</feature>
<reference evidence="15 17" key="1">
    <citation type="submission" date="2016-02" db="EMBL/GenBank/DDBJ databases">
        <title>Draft genome sequence for Clostridium paradoxum JW-YL-7.</title>
        <authorList>
            <person name="Utturkar S.M."/>
            <person name="Lancaster A."/>
            <person name="Poole F.L."/>
            <person name="Adams M.W."/>
            <person name="Brown S.D."/>
        </authorList>
    </citation>
    <scope>NUCLEOTIDE SEQUENCE [LARGE SCALE GENOMIC DNA]</scope>
    <source>
        <strain evidence="15 17">JW-YL-7</strain>
    </source>
</reference>
<dbReference type="Pfam" id="PF14748">
    <property type="entry name" value="P5CR_dimer"/>
    <property type="match status" value="1"/>
</dbReference>
<dbReference type="InterPro" id="IPR028939">
    <property type="entry name" value="P5C_Rdtase_cat_N"/>
</dbReference>
<dbReference type="PANTHER" id="PTHR11645">
    <property type="entry name" value="PYRROLINE-5-CARBOXYLATE REDUCTASE"/>
    <property type="match status" value="1"/>
</dbReference>
<keyword evidence="18" id="KW-1185">Reference proteome</keyword>
<comment type="similarity">
    <text evidence="2 9 12">Belongs to the pyrroline-5-carboxylate reductase family.</text>
</comment>
<keyword evidence="5 9" id="KW-0641">Proline biosynthesis</keyword>
<evidence type="ECO:0000256" key="2">
    <source>
        <dbReference type="ARBA" id="ARBA00005525"/>
    </source>
</evidence>
<dbReference type="InterPro" id="IPR053790">
    <property type="entry name" value="P5CR-like_CS"/>
</dbReference>
<evidence type="ECO:0000313" key="16">
    <source>
        <dbReference type="EMBL" id="SHK38163.1"/>
    </source>
</evidence>
<dbReference type="PANTHER" id="PTHR11645:SF0">
    <property type="entry name" value="PYRROLINE-5-CARBOXYLATE REDUCTASE 3"/>
    <property type="match status" value="1"/>
</dbReference>
<evidence type="ECO:0000256" key="8">
    <source>
        <dbReference type="ARBA" id="ARBA00058118"/>
    </source>
</evidence>
<evidence type="ECO:0000256" key="6">
    <source>
        <dbReference type="ARBA" id="ARBA00022857"/>
    </source>
</evidence>
<evidence type="ECO:0000256" key="10">
    <source>
        <dbReference type="NCBIfam" id="TIGR00112"/>
    </source>
</evidence>
<evidence type="ECO:0000256" key="11">
    <source>
        <dbReference type="PIRSR" id="PIRSR000193-1"/>
    </source>
</evidence>
<evidence type="ECO:0000313" key="17">
    <source>
        <dbReference type="Proteomes" id="UP000092605"/>
    </source>
</evidence>
<accession>A0A150FRV1</accession>
<sequence length="270" mass="29552">MNKKIGFIGCGNMAQAIIGGLITSDLISFDNIIASDIDSEKLKTTKDKYNILTTNNNVDVATFSDIIFLSVKPDKYKLVIKKIKDFVKDDAIIVTIAAGIDISFTEKCFQRKIKVVRTMPNTPSLVKEGMSAISFNDLLDDNEKELILKLFESFGKAEVIDESLMDIIPSISGSSPAYVYMLIEALADGAVLKGLPRDKAYKLAAQSVLGAAKMVLETNEHPAVLKDKVCSPGGTTIEAIYELEKRGFRSAIISCMEKCTQKALSMSKNM</sequence>
<evidence type="ECO:0000313" key="15">
    <source>
        <dbReference type="EMBL" id="KXZ40319.1"/>
    </source>
</evidence>
<keyword evidence="3 9" id="KW-0963">Cytoplasm</keyword>
<keyword evidence="6 9" id="KW-0521">NADP</keyword>
<dbReference type="STRING" id="1121328.JWYL7_1394"/>
<evidence type="ECO:0000313" key="18">
    <source>
        <dbReference type="Proteomes" id="UP000323392"/>
    </source>
</evidence>
<dbReference type="SUPFAM" id="SSF51735">
    <property type="entry name" value="NAD(P)-binding Rossmann-fold domains"/>
    <property type="match status" value="1"/>
</dbReference>
<proteinExistence type="inferred from homology"/>